<reference evidence="2 3" key="1">
    <citation type="journal article" date="2019" name="Int. J. Syst. Evol. Microbiol.">
        <title>The Global Catalogue of Microorganisms (GCM) 10K type strain sequencing project: providing services to taxonomists for standard genome sequencing and annotation.</title>
        <authorList>
            <consortium name="The Broad Institute Genomics Platform"/>
            <consortium name="The Broad Institute Genome Sequencing Center for Infectious Disease"/>
            <person name="Wu L."/>
            <person name="Ma J."/>
        </authorList>
    </citation>
    <scope>NUCLEOTIDE SEQUENCE [LARGE SCALE GENOMIC DNA]</scope>
    <source>
        <strain evidence="2 3">JCM 15591</strain>
    </source>
</reference>
<keyword evidence="1" id="KW-0812">Transmembrane</keyword>
<keyword evidence="1" id="KW-1133">Transmembrane helix</keyword>
<keyword evidence="3" id="KW-1185">Reference proteome</keyword>
<name>A0ABN2KE89_9MICO</name>
<keyword evidence="1" id="KW-0472">Membrane</keyword>
<accession>A0ABN2KE89</accession>
<gene>
    <name evidence="2" type="ORF">GCM10009810_12170</name>
</gene>
<feature type="transmembrane region" description="Helical" evidence="1">
    <location>
        <begin position="65"/>
        <end position="84"/>
    </location>
</feature>
<sequence>MPADPDLAGWLAAHPWTVTGAVLAATAGLLVLIALRAFGCLIRLAFITAVFAGGLALIRHLSPGITWKEIGAYIVGTGLLVALLDDATKPPPPRVTVWVRHRD</sequence>
<dbReference type="Proteomes" id="UP001501475">
    <property type="component" value="Unassembled WGS sequence"/>
</dbReference>
<evidence type="ECO:0000313" key="2">
    <source>
        <dbReference type="EMBL" id="GAA1753885.1"/>
    </source>
</evidence>
<organism evidence="2 3">
    <name type="scientific">Nostocoides vanveenii</name>
    <dbReference type="NCBI Taxonomy" id="330835"/>
    <lineage>
        <taxon>Bacteria</taxon>
        <taxon>Bacillati</taxon>
        <taxon>Actinomycetota</taxon>
        <taxon>Actinomycetes</taxon>
        <taxon>Micrococcales</taxon>
        <taxon>Intrasporangiaceae</taxon>
        <taxon>Nostocoides</taxon>
    </lineage>
</organism>
<evidence type="ECO:0000256" key="1">
    <source>
        <dbReference type="SAM" id="Phobius"/>
    </source>
</evidence>
<dbReference type="EMBL" id="BAAAPN010000032">
    <property type="protein sequence ID" value="GAA1753885.1"/>
    <property type="molecule type" value="Genomic_DNA"/>
</dbReference>
<comment type="caution">
    <text evidence="2">The sequence shown here is derived from an EMBL/GenBank/DDBJ whole genome shotgun (WGS) entry which is preliminary data.</text>
</comment>
<feature type="transmembrane region" description="Helical" evidence="1">
    <location>
        <begin position="12"/>
        <end position="33"/>
    </location>
</feature>
<feature type="transmembrane region" description="Helical" evidence="1">
    <location>
        <begin position="40"/>
        <end position="59"/>
    </location>
</feature>
<protein>
    <submittedName>
        <fullName evidence="2">Uncharacterized protein</fullName>
    </submittedName>
</protein>
<proteinExistence type="predicted"/>
<evidence type="ECO:0000313" key="3">
    <source>
        <dbReference type="Proteomes" id="UP001501475"/>
    </source>
</evidence>
<dbReference type="RefSeq" id="WP_344063570.1">
    <property type="nucleotide sequence ID" value="NZ_BAAAPN010000032.1"/>
</dbReference>